<dbReference type="Pfam" id="PF13568">
    <property type="entry name" value="OMP_b-brl_2"/>
    <property type="match status" value="1"/>
</dbReference>
<dbReference type="RefSeq" id="WP_073119772.1">
    <property type="nucleotide sequence ID" value="NZ_FRAA01000001.1"/>
</dbReference>
<dbReference type="InterPro" id="IPR025665">
    <property type="entry name" value="Beta-barrel_OMP_2"/>
</dbReference>
<feature type="chain" id="PRO_5012138574" evidence="1">
    <location>
        <begin position="28"/>
        <end position="293"/>
    </location>
</feature>
<sequence>MIRNAFLFASKAALIAVLLLSSQSVLAQRNMKPRLPGSEYQNFLKTQWWLGLKFGANFTQPNPKDRYSSVTPINYDTELLEKTYENFSQPGVLIGLDLSFYHKGVSVAITPVFKQIGYHYKSNLEWTGDLDTETFETEYSIKQTASFIELPISLRYEIIKQGKLRPYIMAGFQYSFALYANKKTDIKHTDYITGTPQTYDGGSVTVDVKEEFQNYYGALAGLGFGWDVGNIRTVLEVSYAYGLSSITDTDKRYSENDLVSLGESNDETNINGINASLSVIFPLRYIDNTFSSR</sequence>
<dbReference type="Proteomes" id="UP000184474">
    <property type="component" value="Unassembled WGS sequence"/>
</dbReference>
<feature type="signal peptide" evidence="1">
    <location>
        <begin position="1"/>
        <end position="27"/>
    </location>
</feature>
<dbReference type="EMBL" id="FRAA01000001">
    <property type="protein sequence ID" value="SHJ69412.1"/>
    <property type="molecule type" value="Genomic_DNA"/>
</dbReference>
<reference evidence="4" key="1">
    <citation type="submission" date="2016-11" db="EMBL/GenBank/DDBJ databases">
        <authorList>
            <person name="Varghese N."/>
            <person name="Submissions S."/>
        </authorList>
    </citation>
    <scope>NUCLEOTIDE SEQUENCE [LARGE SCALE GENOMIC DNA]</scope>
    <source>
        <strain evidence="4">DSM 26134</strain>
    </source>
</reference>
<protein>
    <submittedName>
        <fullName evidence="3">Outer membrane protein beta-barrel domain-containing protein</fullName>
    </submittedName>
</protein>
<dbReference type="STRING" id="156994.SAMN04488028_101928"/>
<evidence type="ECO:0000313" key="4">
    <source>
        <dbReference type="Proteomes" id="UP000184474"/>
    </source>
</evidence>
<organism evidence="3 4">
    <name type="scientific">Reichenbachiella agariperforans</name>
    <dbReference type="NCBI Taxonomy" id="156994"/>
    <lineage>
        <taxon>Bacteria</taxon>
        <taxon>Pseudomonadati</taxon>
        <taxon>Bacteroidota</taxon>
        <taxon>Cytophagia</taxon>
        <taxon>Cytophagales</taxon>
        <taxon>Reichenbachiellaceae</taxon>
        <taxon>Reichenbachiella</taxon>
    </lineage>
</organism>
<proteinExistence type="predicted"/>
<name>A0A1M6LE43_REIAG</name>
<evidence type="ECO:0000256" key="1">
    <source>
        <dbReference type="SAM" id="SignalP"/>
    </source>
</evidence>
<gene>
    <name evidence="3" type="ORF">SAMN04488028_101928</name>
</gene>
<evidence type="ECO:0000259" key="2">
    <source>
        <dbReference type="Pfam" id="PF13568"/>
    </source>
</evidence>
<keyword evidence="1" id="KW-0732">Signal</keyword>
<feature type="domain" description="Outer membrane protein beta-barrel" evidence="2">
    <location>
        <begin position="47"/>
        <end position="247"/>
    </location>
</feature>
<accession>A0A1M6LE43</accession>
<dbReference type="Gene3D" id="2.40.160.20">
    <property type="match status" value="1"/>
</dbReference>
<evidence type="ECO:0000313" key="3">
    <source>
        <dbReference type="EMBL" id="SHJ69412.1"/>
    </source>
</evidence>
<dbReference type="AlphaFoldDB" id="A0A1M6LE43"/>
<keyword evidence="4" id="KW-1185">Reference proteome</keyword>